<keyword evidence="1" id="KW-0812">Transmembrane</keyword>
<sequence length="116" mass="13447">MVISSSKECLYKIKNMDRLPFWSRSLKKLNNGGAEACIFILAWRRKIRLGRKICGRNTRFQVLVMLQALAFHHVYTKVDLYLTGALTSSVMRLLYSAAFWKVPPSIIIFFYIILEG</sequence>
<evidence type="ECO:0000313" key="3">
    <source>
        <dbReference type="Proteomes" id="UP001054837"/>
    </source>
</evidence>
<evidence type="ECO:0000256" key="1">
    <source>
        <dbReference type="SAM" id="Phobius"/>
    </source>
</evidence>
<organism evidence="2 3">
    <name type="scientific">Caerostris darwini</name>
    <dbReference type="NCBI Taxonomy" id="1538125"/>
    <lineage>
        <taxon>Eukaryota</taxon>
        <taxon>Metazoa</taxon>
        <taxon>Ecdysozoa</taxon>
        <taxon>Arthropoda</taxon>
        <taxon>Chelicerata</taxon>
        <taxon>Arachnida</taxon>
        <taxon>Araneae</taxon>
        <taxon>Araneomorphae</taxon>
        <taxon>Entelegynae</taxon>
        <taxon>Araneoidea</taxon>
        <taxon>Araneidae</taxon>
        <taxon>Caerostris</taxon>
    </lineage>
</organism>
<feature type="transmembrane region" description="Helical" evidence="1">
    <location>
        <begin position="95"/>
        <end position="114"/>
    </location>
</feature>
<dbReference type="Proteomes" id="UP001054837">
    <property type="component" value="Unassembled WGS sequence"/>
</dbReference>
<comment type="caution">
    <text evidence="2">The sequence shown here is derived from an EMBL/GenBank/DDBJ whole genome shotgun (WGS) entry which is preliminary data.</text>
</comment>
<accession>A0AAV4TZ07</accession>
<gene>
    <name evidence="2" type="ORF">CDAR_454671</name>
</gene>
<reference evidence="2 3" key="1">
    <citation type="submission" date="2021-06" db="EMBL/GenBank/DDBJ databases">
        <title>Caerostris darwini draft genome.</title>
        <authorList>
            <person name="Kono N."/>
            <person name="Arakawa K."/>
        </authorList>
    </citation>
    <scope>NUCLEOTIDE SEQUENCE [LARGE SCALE GENOMIC DNA]</scope>
</reference>
<keyword evidence="3" id="KW-1185">Reference proteome</keyword>
<keyword evidence="1" id="KW-0472">Membrane</keyword>
<proteinExistence type="predicted"/>
<keyword evidence="1" id="KW-1133">Transmembrane helix</keyword>
<evidence type="ECO:0000313" key="2">
    <source>
        <dbReference type="EMBL" id="GIY50432.1"/>
    </source>
</evidence>
<name>A0AAV4TZ07_9ARAC</name>
<dbReference type="AlphaFoldDB" id="A0AAV4TZ07"/>
<protein>
    <submittedName>
        <fullName evidence="2">Uncharacterized protein</fullName>
    </submittedName>
</protein>
<dbReference type="EMBL" id="BPLQ01010387">
    <property type="protein sequence ID" value="GIY50432.1"/>
    <property type="molecule type" value="Genomic_DNA"/>
</dbReference>